<proteinExistence type="inferred from homology"/>
<dbReference type="EMBL" id="JBHTMB010000024">
    <property type="protein sequence ID" value="MFD1232477.1"/>
    <property type="molecule type" value="Genomic_DNA"/>
</dbReference>
<dbReference type="SUPFAM" id="SSF102215">
    <property type="entry name" value="Creatininase"/>
    <property type="match status" value="1"/>
</dbReference>
<protein>
    <submittedName>
        <fullName evidence="3">Creatininase family protein</fullName>
    </submittedName>
</protein>
<evidence type="ECO:0000256" key="1">
    <source>
        <dbReference type="ARBA" id="ARBA00024029"/>
    </source>
</evidence>
<name>A0ABW3VBH7_9PSEU</name>
<reference evidence="4" key="1">
    <citation type="journal article" date="2019" name="Int. J. Syst. Evol. Microbiol.">
        <title>The Global Catalogue of Microorganisms (GCM) 10K type strain sequencing project: providing services to taxonomists for standard genome sequencing and annotation.</title>
        <authorList>
            <consortium name="The Broad Institute Genomics Platform"/>
            <consortium name="The Broad Institute Genome Sequencing Center for Infectious Disease"/>
            <person name="Wu L."/>
            <person name="Ma J."/>
        </authorList>
    </citation>
    <scope>NUCLEOTIDE SEQUENCE [LARGE SCALE GENOMIC DNA]</scope>
    <source>
        <strain evidence="4">CCUG 49018</strain>
    </source>
</reference>
<dbReference type="Proteomes" id="UP001597182">
    <property type="component" value="Unassembled WGS sequence"/>
</dbReference>
<dbReference type="InterPro" id="IPR003785">
    <property type="entry name" value="Creatininase/forma_Hydrolase"/>
</dbReference>
<accession>A0ABW3VBH7</accession>
<feature type="compositionally biased region" description="Low complexity" evidence="2">
    <location>
        <begin position="71"/>
        <end position="83"/>
    </location>
</feature>
<feature type="region of interest" description="Disordered" evidence="2">
    <location>
        <begin position="64"/>
        <end position="83"/>
    </location>
</feature>
<keyword evidence="4" id="KW-1185">Reference proteome</keyword>
<evidence type="ECO:0000256" key="2">
    <source>
        <dbReference type="SAM" id="MobiDB-lite"/>
    </source>
</evidence>
<gene>
    <name evidence="3" type="ORF">ACFQ34_04205</name>
</gene>
<comment type="similarity">
    <text evidence="1">Belongs to the creatininase superfamily.</text>
</comment>
<sequence length="83" mass="8110">VRGDRAAPGATAQLAELLPALRAGGTAAVSANGVLGDPTGASGDEGRALLETVVDTALVALRAWDPGPGGRLRPPRGSRAATA</sequence>
<evidence type="ECO:0000313" key="4">
    <source>
        <dbReference type="Proteomes" id="UP001597182"/>
    </source>
</evidence>
<organism evidence="3 4">
    <name type="scientific">Pseudonocardia benzenivorans</name>
    <dbReference type="NCBI Taxonomy" id="228005"/>
    <lineage>
        <taxon>Bacteria</taxon>
        <taxon>Bacillati</taxon>
        <taxon>Actinomycetota</taxon>
        <taxon>Actinomycetes</taxon>
        <taxon>Pseudonocardiales</taxon>
        <taxon>Pseudonocardiaceae</taxon>
        <taxon>Pseudonocardia</taxon>
    </lineage>
</organism>
<comment type="caution">
    <text evidence="3">The sequence shown here is derived from an EMBL/GenBank/DDBJ whole genome shotgun (WGS) entry which is preliminary data.</text>
</comment>
<dbReference type="RefSeq" id="WP_379652792.1">
    <property type="nucleotide sequence ID" value="NZ_JBHTMB010000024.1"/>
</dbReference>
<dbReference type="InterPro" id="IPR024087">
    <property type="entry name" value="Creatininase-like_sf"/>
</dbReference>
<dbReference type="Gene3D" id="3.40.50.10310">
    <property type="entry name" value="Creatininase"/>
    <property type="match status" value="1"/>
</dbReference>
<evidence type="ECO:0000313" key="3">
    <source>
        <dbReference type="EMBL" id="MFD1232477.1"/>
    </source>
</evidence>
<feature type="non-terminal residue" evidence="3">
    <location>
        <position position="1"/>
    </location>
</feature>
<dbReference type="Pfam" id="PF02633">
    <property type="entry name" value="Creatininase"/>
    <property type="match status" value="1"/>
</dbReference>